<evidence type="ECO:0000313" key="3">
    <source>
        <dbReference type="EMBL" id="WML84825.1"/>
    </source>
</evidence>
<sequence>MERGIRIAAQVKEHNIDMLIMGSYTHSSLRSWLFGSKTNDLLGLSRIPVLLLR</sequence>
<dbReference type="EMBL" id="JAVFKN010000010">
    <property type="protein sequence ID" value="MDQ5768673.1"/>
    <property type="molecule type" value="Genomic_DNA"/>
</dbReference>
<keyword evidence="3" id="KW-0614">Plasmid</keyword>
<reference evidence="3 4" key="1">
    <citation type="submission" date="2023-08" db="EMBL/GenBank/DDBJ databases">
        <title>New molecular markers tilS and rpoB for phylogenetic and monitoring studies of the genus Thiothrix biodiversity.</title>
        <authorList>
            <person name="Ravin N.V."/>
            <person name="Smolyakov D."/>
            <person name="Markov N.D."/>
            <person name="Beletsky A.V."/>
            <person name="Mardanov A.V."/>
            <person name="Rudenko T.S."/>
            <person name="Grabovich M.Y."/>
        </authorList>
    </citation>
    <scope>NUCLEOTIDE SEQUENCE</scope>
    <source>
        <strain evidence="3">DNT52</strain>
        <strain evidence="2 4">H33</strain>
        <plasmid evidence="3">pThsubDNT52_1</plasmid>
    </source>
</reference>
<keyword evidence="4" id="KW-1185">Reference proteome</keyword>
<proteinExistence type="predicted"/>
<dbReference type="InterPro" id="IPR014729">
    <property type="entry name" value="Rossmann-like_a/b/a_fold"/>
</dbReference>
<dbReference type="RefSeq" id="WP_308134642.1">
    <property type="nucleotide sequence ID" value="NZ_CP133216.1"/>
</dbReference>
<name>A0AA51MJ49_9GAMM</name>
<evidence type="ECO:0000313" key="4">
    <source>
        <dbReference type="Proteomes" id="UP001223336"/>
    </source>
</evidence>
<accession>A0AA51MJ49</accession>
<dbReference type="Pfam" id="PF00582">
    <property type="entry name" value="Usp"/>
    <property type="match status" value="1"/>
</dbReference>
<dbReference type="InterPro" id="IPR006016">
    <property type="entry name" value="UspA"/>
</dbReference>
<dbReference type="Gene3D" id="3.40.50.620">
    <property type="entry name" value="HUPs"/>
    <property type="match status" value="1"/>
</dbReference>
<dbReference type="Proteomes" id="UP001223336">
    <property type="component" value="Unassembled WGS sequence"/>
</dbReference>
<dbReference type="AlphaFoldDB" id="A0AA51MJ49"/>
<evidence type="ECO:0000313" key="2">
    <source>
        <dbReference type="EMBL" id="MDQ5768673.1"/>
    </source>
</evidence>
<dbReference type="EMBL" id="CP133216">
    <property type="protein sequence ID" value="WML84825.1"/>
    <property type="molecule type" value="Genomic_DNA"/>
</dbReference>
<feature type="domain" description="UspA" evidence="1">
    <location>
        <begin position="7"/>
        <end position="53"/>
    </location>
</feature>
<geneLocation type="plasmid" evidence="3">
    <name>pThsubDNT52_1</name>
</geneLocation>
<organism evidence="3">
    <name type="scientific">Thiothrix subterranea</name>
    <dbReference type="NCBI Taxonomy" id="2735563"/>
    <lineage>
        <taxon>Bacteria</taxon>
        <taxon>Pseudomonadati</taxon>
        <taxon>Pseudomonadota</taxon>
        <taxon>Gammaproteobacteria</taxon>
        <taxon>Thiotrichales</taxon>
        <taxon>Thiotrichaceae</taxon>
        <taxon>Thiothrix</taxon>
    </lineage>
</organism>
<dbReference type="CDD" id="cd00293">
    <property type="entry name" value="USP-like"/>
    <property type="match status" value="1"/>
</dbReference>
<gene>
    <name evidence="2" type="ORF">RCC75_09050</name>
    <name evidence="3" type="ORF">RCG00_00650</name>
</gene>
<evidence type="ECO:0000259" key="1">
    <source>
        <dbReference type="Pfam" id="PF00582"/>
    </source>
</evidence>
<protein>
    <submittedName>
        <fullName evidence="3">Universal stress protein</fullName>
    </submittedName>
</protein>
<dbReference type="Proteomes" id="UP001229862">
    <property type="component" value="Plasmid pThsubDNT52_1"/>
</dbReference>
<dbReference type="SUPFAM" id="SSF52402">
    <property type="entry name" value="Adenine nucleotide alpha hydrolases-like"/>
    <property type="match status" value="1"/>
</dbReference>